<evidence type="ECO:0000256" key="1">
    <source>
        <dbReference type="ARBA" id="ARBA00023098"/>
    </source>
</evidence>
<reference evidence="5 6" key="1">
    <citation type="submission" date="2008-07" db="EMBL/GenBank/DDBJ databases">
        <authorList>
            <person name="Tandeau de Marsac N."/>
            <person name="Ferriera S."/>
            <person name="Johnson J."/>
            <person name="Kravitz S."/>
            <person name="Beeson K."/>
            <person name="Sutton G."/>
            <person name="Rogers Y.-H."/>
            <person name="Friedman R."/>
            <person name="Frazier M."/>
            <person name="Venter J.C."/>
        </authorList>
    </citation>
    <scope>NUCLEOTIDE SEQUENCE [LARGE SCALE GENOMIC DNA]</scope>
    <source>
        <strain evidence="5 6">PCC 7420</strain>
    </source>
</reference>
<feature type="short sequence motif" description="DGA/G" evidence="2">
    <location>
        <begin position="262"/>
        <end position="264"/>
    </location>
</feature>
<feature type="transmembrane region" description="Helical" evidence="3">
    <location>
        <begin position="1007"/>
        <end position="1026"/>
    </location>
</feature>
<protein>
    <submittedName>
        <fullName evidence="5">Phospholipase, patatin family</fullName>
    </submittedName>
</protein>
<dbReference type="Pfam" id="PF01734">
    <property type="entry name" value="Patatin"/>
    <property type="match status" value="1"/>
</dbReference>
<keyword evidence="6" id="KW-1185">Reference proteome</keyword>
<keyword evidence="1 2" id="KW-0443">Lipid metabolism</keyword>
<dbReference type="GO" id="GO:0016787">
    <property type="term" value="F:hydrolase activity"/>
    <property type="evidence" value="ECO:0007669"/>
    <property type="project" value="UniProtKB-UniRule"/>
</dbReference>
<evidence type="ECO:0000313" key="5">
    <source>
        <dbReference type="EMBL" id="EDX72565.1"/>
    </source>
</evidence>
<dbReference type="GO" id="GO:0016042">
    <property type="term" value="P:lipid catabolic process"/>
    <property type="evidence" value="ECO:0007669"/>
    <property type="project" value="UniProtKB-UniRule"/>
</dbReference>
<feature type="short sequence motif" description="GXSXG" evidence="2">
    <location>
        <begin position="46"/>
        <end position="50"/>
    </location>
</feature>
<dbReference type="Pfam" id="PF11856">
    <property type="entry name" value="DUF3376"/>
    <property type="match status" value="1"/>
</dbReference>
<dbReference type="AlphaFoldDB" id="B4VZS4"/>
<comment type="caution">
    <text evidence="2">Lacks conserved residue(s) required for the propagation of feature annotation.</text>
</comment>
<dbReference type="STRING" id="118168.MC7420_2473"/>
<dbReference type="InterPro" id="IPR019894">
    <property type="entry name" value="Patatin-related_protein"/>
</dbReference>
<dbReference type="InterPro" id="IPR024282">
    <property type="entry name" value="DUF3376"/>
</dbReference>
<keyword evidence="3" id="KW-0472">Membrane</keyword>
<evidence type="ECO:0000313" key="6">
    <source>
        <dbReference type="Proteomes" id="UP000003835"/>
    </source>
</evidence>
<name>B4VZS4_9CYAN</name>
<organism evidence="5 6">
    <name type="scientific">Coleofasciculus chthonoplastes PCC 7420</name>
    <dbReference type="NCBI Taxonomy" id="118168"/>
    <lineage>
        <taxon>Bacteria</taxon>
        <taxon>Bacillati</taxon>
        <taxon>Cyanobacteriota</taxon>
        <taxon>Cyanophyceae</taxon>
        <taxon>Coleofasciculales</taxon>
        <taxon>Coleofasciculaceae</taxon>
        <taxon>Coleofasciculus</taxon>
    </lineage>
</organism>
<dbReference type="PROSITE" id="PS51635">
    <property type="entry name" value="PNPLA"/>
    <property type="match status" value="1"/>
</dbReference>
<dbReference type="Gene3D" id="3.40.1090.10">
    <property type="entry name" value="Cytosolic phospholipase A2 catalytic domain"/>
    <property type="match status" value="1"/>
</dbReference>
<evidence type="ECO:0000256" key="3">
    <source>
        <dbReference type="SAM" id="Phobius"/>
    </source>
</evidence>
<gene>
    <name evidence="5" type="ORF">MC7420_2473</name>
</gene>
<accession>B4VZS4</accession>
<dbReference type="EMBL" id="DS989863">
    <property type="protein sequence ID" value="EDX72565.1"/>
    <property type="molecule type" value="Genomic_DNA"/>
</dbReference>
<feature type="active site" description="Proton acceptor" evidence="2">
    <location>
        <position position="262"/>
    </location>
</feature>
<feature type="active site" description="Nucleophile" evidence="2">
    <location>
        <position position="48"/>
    </location>
</feature>
<evidence type="ECO:0000259" key="4">
    <source>
        <dbReference type="PROSITE" id="PS51635"/>
    </source>
</evidence>
<evidence type="ECO:0000256" key="2">
    <source>
        <dbReference type="PROSITE-ProRule" id="PRU01161"/>
    </source>
</evidence>
<dbReference type="HOGENOM" id="CLU_289991_0_0_3"/>
<keyword evidence="2" id="KW-0442">Lipid degradation</keyword>
<keyword evidence="3" id="KW-1133">Transmembrane helix</keyword>
<dbReference type="eggNOG" id="COG1752">
    <property type="taxonomic scope" value="Bacteria"/>
</dbReference>
<keyword evidence="2" id="KW-0378">Hydrolase</keyword>
<dbReference type="InterPro" id="IPR002641">
    <property type="entry name" value="PNPLA_dom"/>
</dbReference>
<dbReference type="NCBIfam" id="TIGR03607">
    <property type="entry name" value="patatin-like protein"/>
    <property type="match status" value="1"/>
</dbReference>
<dbReference type="Proteomes" id="UP000003835">
    <property type="component" value="Unassembled WGS sequence"/>
</dbReference>
<feature type="domain" description="PNPLA" evidence="4">
    <location>
        <begin position="1"/>
        <end position="275"/>
    </location>
</feature>
<feature type="transmembrane region" description="Helical" evidence="3">
    <location>
        <begin position="1032"/>
        <end position="1051"/>
    </location>
</feature>
<keyword evidence="3" id="KW-0812">Transmembrane</keyword>
<proteinExistence type="predicted"/>
<sequence length="1054" mass="120432">MYGGVSLAIYMNGICREFYNAVRGRGIYKLIKALTDSDIVVDILSGTSAGGINGVLLSYALANSTKDTIVDFKEFGQIWRESGNIRELMHHPSTQETQQDSVLDGAGYYQTALAEAFEKGIYNRTDAPDGEWVSELNELDLFVTGTDILGQIYQLFDDTGRVIEVKNHRQIFHLKHRQGRHEPFNPDSDPADLSRTPEQTYQSLAKLCRITSCFPVAFPSVNVGLKEDSNDVDQRLIQWGQLENRDLPEQRPPEGYQLHFIDGGVLDNRPFSYTIKDIYFRTANRPVDRKLIYIDPNPDRFLANPNFNSMAKPSTWDVLQDALVGLPTYESISNDLELIQAHNDKISRYNSLLASVEVPDPSTPGISHKITVSEEIYLRSRLIGLRDRILPLILRMDQQQTTASGTDKKVILEKTGQRLIADITSPTDSQDKDIILQQASQHIRNLDIDYALRKHFYIIDKLFQQLEKTTEIDEYNKQRLLVSRLNRQLKLLEVIRFSLDILLSHPQVSESFYSLLEQSLENSDPKFQQQWRKQVYDRLLRLHRFFFDADGLNDLSPSGLDQNRLEFVPANFFKTLPTAAEQLGVELNQLQDKQINWLPQKQISSIIAQFHQKIRQLDDDPSLLNHIWSDQKYQNSDPENCSQLFCSILHQINQASERLIQTSNLNDYEDILNRYQQFGYLDQVLYPFEYLTNFSEKDIIETIRFSPDDAQLGLGKGKTLDDKLAGDTLQAFGGFFKKSWRSNDMLWGRLDGLNRLVEALVTRESLQNFPIFLARQTQAQGCTEDEYLEQLVQDCFPDSTANTRQKLKSHLRLLADPDLSDAAMHIILDDLVLEGHRSILMTDLETVIEDEISEQLTWNRQRVKPTDPDDVERLLAQLGDQPPSYQPVPGYFEKTVNTLAAAKLAKDAIGRFSPQAKEDFFRNQYRIGKESILKDIPGIVLANLATRAALILRDIMITTLGKERAKKLQGLLSYQFVNKSLQLVYWWLQLKSPTAFQSPKFIGKRPLILVLQVLLLLTAIICVVITISNSPIATAVALIATVLFWLLGYAWKKS</sequence>
<dbReference type="InterPro" id="IPR016035">
    <property type="entry name" value="Acyl_Trfase/lysoPLipase"/>
</dbReference>
<dbReference type="SUPFAM" id="SSF52151">
    <property type="entry name" value="FabD/lysophospholipase-like"/>
    <property type="match status" value="1"/>
</dbReference>